<evidence type="ECO:0000313" key="1">
    <source>
        <dbReference type="EMBL" id="CAI9296779.1"/>
    </source>
</evidence>
<keyword evidence="2" id="KW-1185">Reference proteome</keyword>
<proteinExistence type="predicted"/>
<reference evidence="1" key="1">
    <citation type="submission" date="2023-04" db="EMBL/GenBank/DDBJ databases">
        <authorList>
            <person name="Vijverberg K."/>
            <person name="Xiong W."/>
            <person name="Schranz E."/>
        </authorList>
    </citation>
    <scope>NUCLEOTIDE SEQUENCE</scope>
</reference>
<organism evidence="1 2">
    <name type="scientific">Lactuca saligna</name>
    <name type="common">Willowleaf lettuce</name>
    <dbReference type="NCBI Taxonomy" id="75948"/>
    <lineage>
        <taxon>Eukaryota</taxon>
        <taxon>Viridiplantae</taxon>
        <taxon>Streptophyta</taxon>
        <taxon>Embryophyta</taxon>
        <taxon>Tracheophyta</taxon>
        <taxon>Spermatophyta</taxon>
        <taxon>Magnoliopsida</taxon>
        <taxon>eudicotyledons</taxon>
        <taxon>Gunneridae</taxon>
        <taxon>Pentapetalae</taxon>
        <taxon>asterids</taxon>
        <taxon>campanulids</taxon>
        <taxon>Asterales</taxon>
        <taxon>Asteraceae</taxon>
        <taxon>Cichorioideae</taxon>
        <taxon>Cichorieae</taxon>
        <taxon>Lactucinae</taxon>
        <taxon>Lactuca</taxon>
    </lineage>
</organism>
<name>A0AA35ZR60_LACSI</name>
<dbReference type="EMBL" id="OX465084">
    <property type="protein sequence ID" value="CAI9296779.1"/>
    <property type="molecule type" value="Genomic_DNA"/>
</dbReference>
<dbReference type="AlphaFoldDB" id="A0AA35ZR60"/>
<evidence type="ECO:0000313" key="2">
    <source>
        <dbReference type="Proteomes" id="UP001177003"/>
    </source>
</evidence>
<dbReference type="Proteomes" id="UP001177003">
    <property type="component" value="Chromosome 8"/>
</dbReference>
<accession>A0AA35ZR60</accession>
<gene>
    <name evidence="1" type="ORF">LSALG_LOCUS35624</name>
</gene>
<protein>
    <submittedName>
        <fullName evidence="1">Uncharacterized protein</fullName>
    </submittedName>
</protein>
<sequence length="107" mass="11768">MAQIINLGPQIQLVQAQTFRSQRFEAPPEAQALQLCVEEGAKDGLGSRESDMGKLLADQSFVSSILASLPGVDPNVPLIKDLLASMQNQLEFEQKKEEDKALKEDDK</sequence>